<reference evidence="3 4" key="1">
    <citation type="submission" date="2011-09" db="EMBL/GenBank/DDBJ databases">
        <title>Complete sequence of chromosome of Thioflavicoccus mobilis 8321.</title>
        <authorList>
            <consortium name="US DOE Joint Genome Institute"/>
            <person name="Lucas S."/>
            <person name="Han J."/>
            <person name="Lapidus A."/>
            <person name="Cheng J.-F."/>
            <person name="Goodwin L."/>
            <person name="Pitluck S."/>
            <person name="Peters L."/>
            <person name="Ovchinnikova G."/>
            <person name="Lu M."/>
            <person name="Detter J.C."/>
            <person name="Han C."/>
            <person name="Tapia R."/>
            <person name="Land M."/>
            <person name="Hauser L."/>
            <person name="Kyrpides N."/>
            <person name="Ivanova N."/>
            <person name="Pagani I."/>
            <person name="Vogl K."/>
            <person name="Liu Z."/>
            <person name="Imhoff J."/>
            <person name="Thiel V."/>
            <person name="Frigaard N.-U."/>
            <person name="Bryant D."/>
            <person name="Woyke T."/>
        </authorList>
    </citation>
    <scope>NUCLEOTIDE SEQUENCE [LARGE SCALE GENOMIC DNA]</scope>
    <source>
        <strain evidence="3 4">8321</strain>
    </source>
</reference>
<dbReference type="KEGG" id="tmb:Thimo_2121"/>
<dbReference type="PATRIC" id="fig|765912.4.peg.2075"/>
<keyword evidence="4" id="KW-1185">Reference proteome</keyword>
<accession>L0GYH0</accession>
<dbReference type="OrthoDB" id="9797588at2"/>
<gene>
    <name evidence="3" type="ORF">Thimo_2121</name>
</gene>
<keyword evidence="1" id="KW-0732">Signal</keyword>
<organism evidence="3 4">
    <name type="scientific">Thioflavicoccus mobilis 8321</name>
    <dbReference type="NCBI Taxonomy" id="765912"/>
    <lineage>
        <taxon>Bacteria</taxon>
        <taxon>Pseudomonadati</taxon>
        <taxon>Pseudomonadota</taxon>
        <taxon>Gammaproteobacteria</taxon>
        <taxon>Chromatiales</taxon>
        <taxon>Chromatiaceae</taxon>
        <taxon>Thioflavicoccus</taxon>
    </lineage>
</organism>
<sequence length="192" mass="20688">MNNRLLIGSLSTLALCAGLALAAEETPNPNVAEAKDIIKEFATQLQGELATAIKGNGPVEAINVCYDRAPAIAEDLSAQTGWEVGRTSLKARNVADNSPDDWETMVLKRFDERQADGEDVKTMAYAEVVEGEDGKRFRFMKAIPTSEICLACHGQEIAPEVVEALDAAYPDDQARGYSVGEVRGAFTLSKPL</sequence>
<evidence type="ECO:0000259" key="2">
    <source>
        <dbReference type="Pfam" id="PF11845"/>
    </source>
</evidence>
<dbReference type="eggNOG" id="COG3258">
    <property type="taxonomic scope" value="Bacteria"/>
</dbReference>
<evidence type="ECO:0000313" key="4">
    <source>
        <dbReference type="Proteomes" id="UP000010816"/>
    </source>
</evidence>
<dbReference type="RefSeq" id="WP_015281012.1">
    <property type="nucleotide sequence ID" value="NC_019940.1"/>
</dbReference>
<dbReference type="STRING" id="765912.Thimo_2121"/>
<dbReference type="HOGENOM" id="CLU_109783_1_0_6"/>
<protein>
    <recommendedName>
        <fullName evidence="2">Tll0287-like domain-containing protein</fullName>
    </recommendedName>
</protein>
<evidence type="ECO:0000313" key="3">
    <source>
        <dbReference type="EMBL" id="AGA90872.1"/>
    </source>
</evidence>
<proteinExistence type="predicted"/>
<feature type="domain" description="Tll0287-like" evidence="2">
    <location>
        <begin position="31"/>
        <end position="191"/>
    </location>
</feature>
<dbReference type="Proteomes" id="UP000010816">
    <property type="component" value="Chromosome"/>
</dbReference>
<dbReference type="Pfam" id="PF11845">
    <property type="entry name" value="Tll0287-like"/>
    <property type="match status" value="1"/>
</dbReference>
<feature type="chain" id="PRO_5003943212" description="Tll0287-like domain-containing protein" evidence="1">
    <location>
        <begin position="23"/>
        <end position="192"/>
    </location>
</feature>
<feature type="signal peptide" evidence="1">
    <location>
        <begin position="1"/>
        <end position="22"/>
    </location>
</feature>
<dbReference type="InterPro" id="IPR021796">
    <property type="entry name" value="Tll0287-like_dom"/>
</dbReference>
<dbReference type="EMBL" id="CP003051">
    <property type="protein sequence ID" value="AGA90872.1"/>
    <property type="molecule type" value="Genomic_DNA"/>
</dbReference>
<evidence type="ECO:0000256" key="1">
    <source>
        <dbReference type="SAM" id="SignalP"/>
    </source>
</evidence>
<dbReference type="AlphaFoldDB" id="L0GYH0"/>
<name>L0GYH0_9GAMM</name>